<organism evidence="2 3">
    <name type="scientific">Nitzschia inconspicua</name>
    <dbReference type="NCBI Taxonomy" id="303405"/>
    <lineage>
        <taxon>Eukaryota</taxon>
        <taxon>Sar</taxon>
        <taxon>Stramenopiles</taxon>
        <taxon>Ochrophyta</taxon>
        <taxon>Bacillariophyta</taxon>
        <taxon>Bacillariophyceae</taxon>
        <taxon>Bacillariophycidae</taxon>
        <taxon>Bacillariales</taxon>
        <taxon>Bacillariaceae</taxon>
        <taxon>Nitzschia</taxon>
    </lineage>
</organism>
<proteinExistence type="predicted"/>
<dbReference type="Proteomes" id="UP000693970">
    <property type="component" value="Unassembled WGS sequence"/>
</dbReference>
<accession>A0A9K3K5C9</accession>
<dbReference type="AlphaFoldDB" id="A0A9K3K5C9"/>
<reference evidence="2" key="1">
    <citation type="journal article" date="2021" name="Sci. Rep.">
        <title>Diploid genomic architecture of Nitzschia inconspicua, an elite biomass production diatom.</title>
        <authorList>
            <person name="Oliver A."/>
            <person name="Podell S."/>
            <person name="Pinowska A."/>
            <person name="Traller J.C."/>
            <person name="Smith S.R."/>
            <person name="McClure R."/>
            <person name="Beliaev A."/>
            <person name="Bohutskyi P."/>
            <person name="Hill E.A."/>
            <person name="Rabines A."/>
            <person name="Zheng H."/>
            <person name="Allen L.Z."/>
            <person name="Kuo A."/>
            <person name="Grigoriev I.V."/>
            <person name="Allen A.E."/>
            <person name="Hazlebeck D."/>
            <person name="Allen E.E."/>
        </authorList>
    </citation>
    <scope>NUCLEOTIDE SEQUENCE</scope>
    <source>
        <strain evidence="2">Hildebrandi</strain>
    </source>
</reference>
<feature type="coiled-coil region" evidence="1">
    <location>
        <begin position="98"/>
        <end position="188"/>
    </location>
</feature>
<dbReference type="EMBL" id="JAGRRH010000089">
    <property type="protein sequence ID" value="KAG7337265.1"/>
    <property type="molecule type" value="Genomic_DNA"/>
</dbReference>
<keyword evidence="3" id="KW-1185">Reference proteome</keyword>
<sequence length="315" mass="36268">MLHSCPTISIGTVSLSSSHSLSYSLCNFFCGLDQFFPPALADSNGHHSSFSISPAVTMSFPNRATSNASKASSTEGVPPINDDLMRLYNRIKDLYVQLGKEKNVLQSAQRRLTELQQIEQKEQKTNDQYRRRLLKCVNARNNVELELFTVQDQIEASKEAITKYDQERDDLESKLQEIQKESKIQTEIMYGPQQLKMNLYLRALSDIVQTKKQKIQKRDDRLATIRVECEALKAQEMTAKKMAEQAQEEIIRMSEGANCELDEETSVLRGRIQKVLDERSRLRNELKLAQDENTKANEELLEWEEKRINFSNNQK</sequence>
<evidence type="ECO:0000256" key="1">
    <source>
        <dbReference type="SAM" id="Coils"/>
    </source>
</evidence>
<comment type="caution">
    <text evidence="2">The sequence shown here is derived from an EMBL/GenBank/DDBJ whole genome shotgun (WGS) entry which is preliminary data.</text>
</comment>
<feature type="coiled-coil region" evidence="1">
    <location>
        <begin position="229"/>
        <end position="313"/>
    </location>
</feature>
<reference evidence="2" key="2">
    <citation type="submission" date="2021-04" db="EMBL/GenBank/DDBJ databases">
        <authorList>
            <person name="Podell S."/>
        </authorList>
    </citation>
    <scope>NUCLEOTIDE SEQUENCE</scope>
    <source>
        <strain evidence="2">Hildebrandi</strain>
    </source>
</reference>
<gene>
    <name evidence="2" type="ORF">IV203_006803</name>
</gene>
<keyword evidence="1" id="KW-0175">Coiled coil</keyword>
<protein>
    <submittedName>
        <fullName evidence="2">Uncharacterized protein</fullName>
    </submittedName>
</protein>
<evidence type="ECO:0000313" key="2">
    <source>
        <dbReference type="EMBL" id="KAG7337265.1"/>
    </source>
</evidence>
<dbReference type="OrthoDB" id="54298at2759"/>
<name>A0A9K3K5C9_9STRA</name>
<evidence type="ECO:0000313" key="3">
    <source>
        <dbReference type="Proteomes" id="UP000693970"/>
    </source>
</evidence>